<dbReference type="SUPFAM" id="SSF52210">
    <property type="entry name" value="Succinyl-CoA synthetase domains"/>
    <property type="match status" value="2"/>
</dbReference>
<evidence type="ECO:0000313" key="8">
    <source>
        <dbReference type="Proteomes" id="UP001154312"/>
    </source>
</evidence>
<dbReference type="InterPro" id="IPR003781">
    <property type="entry name" value="CoA-bd"/>
</dbReference>
<dbReference type="Gene3D" id="3.30.470.20">
    <property type="entry name" value="ATP-grasp fold, B domain"/>
    <property type="match status" value="1"/>
</dbReference>
<dbReference type="AlphaFoldDB" id="A0A9X4JV63"/>
<dbReference type="InterPro" id="IPR036291">
    <property type="entry name" value="NAD(P)-bd_dom_sf"/>
</dbReference>
<dbReference type="SUPFAM" id="SSF51735">
    <property type="entry name" value="NAD(P)-binding Rossmann-fold domains"/>
    <property type="match status" value="1"/>
</dbReference>
<dbReference type="SUPFAM" id="SSF56059">
    <property type="entry name" value="Glutathione synthetase ATP-binding domain-like"/>
    <property type="match status" value="1"/>
</dbReference>
<keyword evidence="1 7" id="KW-0436">Ligase</keyword>
<evidence type="ECO:0000313" key="7">
    <source>
        <dbReference type="EMBL" id="MDF9406837.1"/>
    </source>
</evidence>
<evidence type="ECO:0000256" key="3">
    <source>
        <dbReference type="ARBA" id="ARBA00022840"/>
    </source>
</evidence>
<dbReference type="Gene3D" id="3.30.1490.20">
    <property type="entry name" value="ATP-grasp fold, A domain"/>
    <property type="match status" value="1"/>
</dbReference>
<dbReference type="GO" id="GO:0046872">
    <property type="term" value="F:metal ion binding"/>
    <property type="evidence" value="ECO:0007669"/>
    <property type="project" value="InterPro"/>
</dbReference>
<accession>A0A9X4JV63</accession>
<evidence type="ECO:0000259" key="6">
    <source>
        <dbReference type="PROSITE" id="PS50975"/>
    </source>
</evidence>
<dbReference type="SMART" id="SM00881">
    <property type="entry name" value="CoA_binding"/>
    <property type="match status" value="1"/>
</dbReference>
<keyword evidence="3 5" id="KW-0067">ATP-binding</keyword>
<dbReference type="Gene3D" id="3.40.50.720">
    <property type="entry name" value="NAD(P)-binding Rossmann-like Domain"/>
    <property type="match status" value="1"/>
</dbReference>
<dbReference type="Pfam" id="PF13607">
    <property type="entry name" value="Succ_CoA_lig"/>
    <property type="match status" value="1"/>
</dbReference>
<name>A0A9X4JV63_9FIRM</name>
<organism evidence="7 8">
    <name type="scientific">Pelotomaculum isophthalicicum JI</name>
    <dbReference type="NCBI Taxonomy" id="947010"/>
    <lineage>
        <taxon>Bacteria</taxon>
        <taxon>Bacillati</taxon>
        <taxon>Bacillota</taxon>
        <taxon>Clostridia</taxon>
        <taxon>Eubacteriales</taxon>
        <taxon>Desulfotomaculaceae</taxon>
        <taxon>Pelotomaculum</taxon>
    </lineage>
</organism>
<dbReference type="Proteomes" id="UP001154312">
    <property type="component" value="Unassembled WGS sequence"/>
</dbReference>
<evidence type="ECO:0000256" key="1">
    <source>
        <dbReference type="ARBA" id="ARBA00022598"/>
    </source>
</evidence>
<dbReference type="Pfam" id="PF13549">
    <property type="entry name" value="ATP-grasp_5"/>
    <property type="match status" value="1"/>
</dbReference>
<dbReference type="InterPro" id="IPR011761">
    <property type="entry name" value="ATP-grasp"/>
</dbReference>
<keyword evidence="2 5" id="KW-0547">Nucleotide-binding</keyword>
<comment type="similarity">
    <text evidence="4">In the N-terminal section; belongs to the acetate CoA ligase alpha subunit family.</text>
</comment>
<dbReference type="Pfam" id="PF19045">
    <property type="entry name" value="Ligase_CoA_2"/>
    <property type="match status" value="1"/>
</dbReference>
<keyword evidence="8" id="KW-1185">Reference proteome</keyword>
<dbReference type="InterPro" id="IPR016102">
    <property type="entry name" value="Succinyl-CoA_synth-like"/>
</dbReference>
<evidence type="ECO:0000256" key="4">
    <source>
        <dbReference type="ARBA" id="ARBA00060888"/>
    </source>
</evidence>
<dbReference type="FunFam" id="3.30.1490.20:FF:000020">
    <property type="entry name" value="Protein lysine acetyltransferase"/>
    <property type="match status" value="1"/>
</dbReference>
<gene>
    <name evidence="7" type="ORF">L7E55_00435</name>
</gene>
<proteinExistence type="inferred from homology"/>
<dbReference type="PROSITE" id="PS50975">
    <property type="entry name" value="ATP_GRASP"/>
    <property type="match status" value="1"/>
</dbReference>
<dbReference type="Pfam" id="PF13380">
    <property type="entry name" value="CoA_binding_2"/>
    <property type="match status" value="1"/>
</dbReference>
<evidence type="ECO:0000256" key="2">
    <source>
        <dbReference type="ARBA" id="ARBA00022741"/>
    </source>
</evidence>
<reference evidence="7" key="1">
    <citation type="submission" date="2022-02" db="EMBL/GenBank/DDBJ databases">
        <authorList>
            <person name="Leng L."/>
        </authorList>
    </citation>
    <scope>NUCLEOTIDE SEQUENCE</scope>
    <source>
        <strain evidence="7">JI</strain>
    </source>
</reference>
<sequence>MLSENDYKKLTDPESVALVGVTSRSGKGSNNPLEVMLEWGYRGKIYPVNPKGGTILGHQAYTSLLDVPEIPDVAVICAPRDAVPELFDQCCTKKVKLVIIVAQGFFDGDERGKSMQKEILKAADKHGVRILGPNTLGVVNNFNRFCTSFMRFMNPTAATGILCQSGVSVVGAPQIFSGIGLLIDTGNTTDIEFSELLGHIVRDPRLKVINLHMESLRDGPQFMRAARDAVALKPVIVYKTGASPDGAITASSHTGALAGEDRVFDTAFKQCGLLRVEDVEEMIDLNKVFTTFNGIKGNRVGVVSISGGAAIIAVDACSRYGLEIAKMSGSTEDQLSELFPAWAHCNNPVDMWPAGMFHGYHNSYRRILEAFMEDPQMDAVICITGSFLDKEGDFLDTTELIREIAGKYPEKPVVAWTYGQRFQDYAREFEKENNVLYFYSIDRAARALSALYRYHHIIKKKDYRPVSTPLNPGQAQAGKILAGKSAGNLSQTDVFRLLESYGIPVARWGKAENIEEAVSLAEKVGYPVAMKVLSPDIIHKSDAGGVRLNIGNARQLEEAFTEMRREIENKQNGARLDGVIIQEHLDKGTELILGCKRDPQFGPVLAFGAGGVFTEVMDDISLRVPPLSEEELTEMIEETKISKILAGARGATAVNLDVLTGCLTKFAQLVLANPAISEMDINPLLAYADRVVALDARITLDR</sequence>
<dbReference type="InterPro" id="IPR013815">
    <property type="entry name" value="ATP_grasp_subdomain_1"/>
</dbReference>
<dbReference type="EMBL" id="JAKOAV010000001">
    <property type="protein sequence ID" value="MDF9406837.1"/>
    <property type="molecule type" value="Genomic_DNA"/>
</dbReference>
<dbReference type="InterPro" id="IPR032875">
    <property type="entry name" value="Succ_CoA_lig_flav_dom"/>
</dbReference>
<dbReference type="RefSeq" id="WP_277441979.1">
    <property type="nucleotide sequence ID" value="NZ_JAKOAV010000001.1"/>
</dbReference>
<dbReference type="GO" id="GO:0043758">
    <property type="term" value="F:acetate-CoA ligase (ADP-forming) activity"/>
    <property type="evidence" value="ECO:0007669"/>
    <property type="project" value="InterPro"/>
</dbReference>
<dbReference type="Gene3D" id="3.40.50.261">
    <property type="entry name" value="Succinyl-CoA synthetase domains"/>
    <property type="match status" value="2"/>
</dbReference>
<dbReference type="InterPro" id="IPR043938">
    <property type="entry name" value="Ligase_CoA_dom"/>
</dbReference>
<dbReference type="InterPro" id="IPR051538">
    <property type="entry name" value="Acyl-CoA_Synth/Transferase"/>
</dbReference>
<evidence type="ECO:0000256" key="5">
    <source>
        <dbReference type="PROSITE-ProRule" id="PRU00409"/>
    </source>
</evidence>
<dbReference type="PANTHER" id="PTHR43334:SF1">
    <property type="entry name" value="3-HYDROXYPROPIONATE--COA LIGASE [ADP-FORMING]"/>
    <property type="match status" value="1"/>
</dbReference>
<dbReference type="GO" id="GO:0005524">
    <property type="term" value="F:ATP binding"/>
    <property type="evidence" value="ECO:0007669"/>
    <property type="project" value="UniProtKB-UniRule"/>
</dbReference>
<dbReference type="PANTHER" id="PTHR43334">
    <property type="entry name" value="ACETATE--COA LIGASE [ADP-FORMING]"/>
    <property type="match status" value="1"/>
</dbReference>
<feature type="domain" description="ATP-grasp" evidence="6">
    <location>
        <begin position="495"/>
        <end position="531"/>
    </location>
</feature>
<protein>
    <submittedName>
        <fullName evidence="7">Acetate--CoA ligase family protein</fullName>
    </submittedName>
</protein>
<comment type="caution">
    <text evidence="7">The sequence shown here is derived from an EMBL/GenBank/DDBJ whole genome shotgun (WGS) entry which is preliminary data.</text>
</comment>